<dbReference type="AlphaFoldDB" id="A0A1G4Q0F2"/>
<evidence type="ECO:0000313" key="2">
    <source>
        <dbReference type="Proteomes" id="UP000199542"/>
    </source>
</evidence>
<evidence type="ECO:0000313" key="1">
    <source>
        <dbReference type="EMBL" id="SCW37798.1"/>
    </source>
</evidence>
<name>A0A1G4Q0F2_9HYPH</name>
<sequence length="60" mass="6880">MVFGFAFSHAAGAAPARREKRRLAANRFMGEFFPLRFPCYSSNLLNTRLVPLVKLAFFNR</sequence>
<reference evidence="1 2" key="1">
    <citation type="submission" date="2016-10" db="EMBL/GenBank/DDBJ databases">
        <authorList>
            <person name="de Groot N.N."/>
        </authorList>
    </citation>
    <scope>NUCLEOTIDE SEQUENCE [LARGE SCALE GENOMIC DNA]</scope>
    <source>
        <strain evidence="1 2">CGMCC 1.3401</strain>
    </source>
</reference>
<gene>
    <name evidence="1" type="ORF">SAMN02927900_01162</name>
</gene>
<proteinExistence type="predicted"/>
<organism evidence="1 2">
    <name type="scientific">Rhizobium mongolense subsp. loessense</name>
    <dbReference type="NCBI Taxonomy" id="158890"/>
    <lineage>
        <taxon>Bacteria</taxon>
        <taxon>Pseudomonadati</taxon>
        <taxon>Pseudomonadota</taxon>
        <taxon>Alphaproteobacteria</taxon>
        <taxon>Hyphomicrobiales</taxon>
        <taxon>Rhizobiaceae</taxon>
        <taxon>Rhizobium/Agrobacterium group</taxon>
        <taxon>Rhizobium</taxon>
    </lineage>
</organism>
<dbReference type="Proteomes" id="UP000199542">
    <property type="component" value="Unassembled WGS sequence"/>
</dbReference>
<dbReference type="EMBL" id="FMTM01000001">
    <property type="protein sequence ID" value="SCW37798.1"/>
    <property type="molecule type" value="Genomic_DNA"/>
</dbReference>
<accession>A0A1G4Q0F2</accession>
<protein>
    <submittedName>
        <fullName evidence="1">Uncharacterized protein</fullName>
    </submittedName>
</protein>